<protein>
    <recommendedName>
        <fullName evidence="2">RIN4 pathogenic type III effector avirulence factor Avr cleavage site domain-containing protein</fullName>
    </recommendedName>
</protein>
<dbReference type="InterPro" id="IPR008700">
    <property type="entry name" value="TypeIII_avirulence_cleave"/>
</dbReference>
<dbReference type="PANTHER" id="PTHR33882">
    <property type="entry name" value="PATHOGENIC TYPE III EFFECTOR AVIRULENCE FACTOR AVR AVRRPT-CLEAVAGE: CLEAVAGE SITE PROTEIN"/>
    <property type="match status" value="1"/>
</dbReference>
<evidence type="ECO:0000259" key="2">
    <source>
        <dbReference type="Pfam" id="PF05627"/>
    </source>
</evidence>
<evidence type="ECO:0000313" key="3">
    <source>
        <dbReference type="EMBL" id="PKA51309.1"/>
    </source>
</evidence>
<accession>A0A2I0A6Y3</accession>
<feature type="region of interest" description="Disordered" evidence="1">
    <location>
        <begin position="41"/>
        <end position="79"/>
    </location>
</feature>
<organism evidence="3 4">
    <name type="scientific">Apostasia shenzhenica</name>
    <dbReference type="NCBI Taxonomy" id="1088818"/>
    <lineage>
        <taxon>Eukaryota</taxon>
        <taxon>Viridiplantae</taxon>
        <taxon>Streptophyta</taxon>
        <taxon>Embryophyta</taxon>
        <taxon>Tracheophyta</taxon>
        <taxon>Spermatophyta</taxon>
        <taxon>Magnoliopsida</taxon>
        <taxon>Liliopsida</taxon>
        <taxon>Asparagales</taxon>
        <taxon>Orchidaceae</taxon>
        <taxon>Apostasioideae</taxon>
        <taxon>Apostasia</taxon>
    </lineage>
</organism>
<dbReference type="AlphaFoldDB" id="A0A2I0A6Y3"/>
<sequence length="188" mass="20676">MESRGAKAEWRAVPAFGEWEKLHGMPDYSLDFSKIREMRKQSKSDYSRTSVGNEEELIPSSKAASSIAGPGNAAPPVADRQRSPSVCLLSFSASIGMALGPKNLEIKPNQKIIEFNRVGPHHEWAICVEGVSPLASRPNRRSAVGPMRKVIIEEKPHKNRLRITQNEAGLKGYPCFTAMSVSCSICCH</sequence>
<keyword evidence="4" id="KW-1185">Reference proteome</keyword>
<dbReference type="Proteomes" id="UP000236161">
    <property type="component" value="Unassembled WGS sequence"/>
</dbReference>
<name>A0A2I0A6Y3_9ASPA</name>
<dbReference type="EMBL" id="KZ452013">
    <property type="protein sequence ID" value="PKA51309.1"/>
    <property type="molecule type" value="Genomic_DNA"/>
</dbReference>
<reference evidence="3 4" key="1">
    <citation type="journal article" date="2017" name="Nature">
        <title>The Apostasia genome and the evolution of orchids.</title>
        <authorList>
            <person name="Zhang G.Q."/>
            <person name="Liu K.W."/>
            <person name="Li Z."/>
            <person name="Lohaus R."/>
            <person name="Hsiao Y.Y."/>
            <person name="Niu S.C."/>
            <person name="Wang J.Y."/>
            <person name="Lin Y.C."/>
            <person name="Xu Q."/>
            <person name="Chen L.J."/>
            <person name="Yoshida K."/>
            <person name="Fujiwara S."/>
            <person name="Wang Z.W."/>
            <person name="Zhang Y.Q."/>
            <person name="Mitsuda N."/>
            <person name="Wang M."/>
            <person name="Liu G.H."/>
            <person name="Pecoraro L."/>
            <person name="Huang H.X."/>
            <person name="Xiao X.J."/>
            <person name="Lin M."/>
            <person name="Wu X.Y."/>
            <person name="Wu W.L."/>
            <person name="Chen Y.Y."/>
            <person name="Chang S.B."/>
            <person name="Sakamoto S."/>
            <person name="Ohme-Takagi M."/>
            <person name="Yagi M."/>
            <person name="Zeng S.J."/>
            <person name="Shen C.Y."/>
            <person name="Yeh C.M."/>
            <person name="Luo Y.B."/>
            <person name="Tsai W.C."/>
            <person name="Van de Peer Y."/>
            <person name="Liu Z.J."/>
        </authorList>
    </citation>
    <scope>NUCLEOTIDE SEQUENCE [LARGE SCALE GENOMIC DNA]</scope>
    <source>
        <strain evidence="4">cv. Shenzhen</strain>
        <tissue evidence="3">Stem</tissue>
    </source>
</reference>
<dbReference type="PANTHER" id="PTHR33882:SF2">
    <property type="entry name" value="EXPRESSED PROTEIN"/>
    <property type="match status" value="1"/>
</dbReference>
<evidence type="ECO:0000313" key="4">
    <source>
        <dbReference type="Proteomes" id="UP000236161"/>
    </source>
</evidence>
<feature type="domain" description="RIN4 pathogenic type III effector avirulence factor Avr cleavage site" evidence="2">
    <location>
        <begin position="10"/>
        <end position="40"/>
    </location>
</feature>
<gene>
    <name evidence="3" type="ORF">AXF42_Ash002672</name>
</gene>
<evidence type="ECO:0000256" key="1">
    <source>
        <dbReference type="SAM" id="MobiDB-lite"/>
    </source>
</evidence>
<proteinExistence type="predicted"/>
<dbReference type="STRING" id="1088818.A0A2I0A6Y3"/>
<dbReference type="OrthoDB" id="1880088at2759"/>
<dbReference type="Pfam" id="PF05627">
    <property type="entry name" value="AvrRpt-cleavage"/>
    <property type="match status" value="1"/>
</dbReference>